<dbReference type="SUPFAM" id="SSF54523">
    <property type="entry name" value="Pili subunits"/>
    <property type="match status" value="1"/>
</dbReference>
<keyword evidence="1" id="KW-1133">Transmembrane helix</keyword>
<dbReference type="InterPro" id="IPR045584">
    <property type="entry name" value="Pilin-like"/>
</dbReference>
<feature type="transmembrane region" description="Helical" evidence="1">
    <location>
        <begin position="48"/>
        <end position="73"/>
    </location>
</feature>
<evidence type="ECO:0000313" key="2">
    <source>
        <dbReference type="EMBL" id="OGD95638.1"/>
    </source>
</evidence>
<comment type="caution">
    <text evidence="2">The sequence shown here is derived from an EMBL/GenBank/DDBJ whole genome shotgun (WGS) entry which is preliminary data.</text>
</comment>
<evidence type="ECO:0000256" key="1">
    <source>
        <dbReference type="SAM" id="Phobius"/>
    </source>
</evidence>
<proteinExistence type="predicted"/>
<dbReference type="EMBL" id="MFBN01000014">
    <property type="protein sequence ID" value="OGD95638.1"/>
    <property type="molecule type" value="Genomic_DNA"/>
</dbReference>
<reference evidence="2 3" key="1">
    <citation type="journal article" date="2016" name="Nat. Commun.">
        <title>Thousands of microbial genomes shed light on interconnected biogeochemical processes in an aquifer system.</title>
        <authorList>
            <person name="Anantharaman K."/>
            <person name="Brown C.T."/>
            <person name="Hug L.A."/>
            <person name="Sharon I."/>
            <person name="Castelle C.J."/>
            <person name="Probst A.J."/>
            <person name="Thomas B.C."/>
            <person name="Singh A."/>
            <person name="Wilkins M.J."/>
            <person name="Karaoz U."/>
            <person name="Brodie E.L."/>
            <person name="Williams K.H."/>
            <person name="Hubbard S.S."/>
            <person name="Banfield J.F."/>
        </authorList>
    </citation>
    <scope>NUCLEOTIDE SEQUENCE [LARGE SCALE GENOMIC DNA]</scope>
</reference>
<accession>A0A1F5GUW2</accession>
<dbReference type="STRING" id="1797724.A3A48_01105"/>
<gene>
    <name evidence="2" type="ORF">A3A48_01105</name>
</gene>
<keyword evidence="1" id="KW-0472">Membrane</keyword>
<evidence type="ECO:0008006" key="4">
    <source>
        <dbReference type="Google" id="ProtNLM"/>
    </source>
</evidence>
<keyword evidence="1" id="KW-0812">Transmembrane</keyword>
<dbReference type="Gene3D" id="3.30.700.10">
    <property type="entry name" value="Glycoprotein, Type 4 Pilin"/>
    <property type="match status" value="1"/>
</dbReference>
<protein>
    <recommendedName>
        <fullName evidence="4">General secretion pathway GspH domain-containing protein</fullName>
    </recommendedName>
</protein>
<name>A0A1F5GUW2_9BACT</name>
<dbReference type="Pfam" id="PF07963">
    <property type="entry name" value="N_methyl"/>
    <property type="match status" value="1"/>
</dbReference>
<dbReference type="AlphaFoldDB" id="A0A1F5GUW2"/>
<dbReference type="NCBIfam" id="TIGR02532">
    <property type="entry name" value="IV_pilin_GFxxxE"/>
    <property type="match status" value="1"/>
</dbReference>
<sequence>MPRVLRTVSYKHLTFNKLKEFVKCNLLHVTCQCEFTLRRKLINVRLPGFTLIELLIVISIFGLTTSLITASYVSFERNQRLKNAAQTITSEIRLAQNRALSGDKIDGKCQTSISASSLIGWYVSFVKDSDTYTIAGDCIDATQPPWTEIIIGEKIVALPKGIIISGINVGLGTSASILFRPLTNVPSLHDGQSIPPNFLDDGGLIIDPRYTGALIIEISSHGGSTYQVIMSSTGEVSEKKL</sequence>
<evidence type="ECO:0000313" key="3">
    <source>
        <dbReference type="Proteomes" id="UP000178336"/>
    </source>
</evidence>
<dbReference type="InterPro" id="IPR012902">
    <property type="entry name" value="N_methyl_site"/>
</dbReference>
<dbReference type="Proteomes" id="UP000178336">
    <property type="component" value="Unassembled WGS sequence"/>
</dbReference>
<organism evidence="2 3">
    <name type="scientific">Candidatus Curtissbacteria bacterium RIFCSPLOWO2_01_FULL_37_9</name>
    <dbReference type="NCBI Taxonomy" id="1797724"/>
    <lineage>
        <taxon>Bacteria</taxon>
        <taxon>Candidatus Curtissiibacteriota</taxon>
    </lineage>
</organism>